<dbReference type="WBParaSite" id="TCLT_0000283201-mRNA-1">
    <property type="protein sequence ID" value="TCLT_0000283201-mRNA-1"/>
    <property type="gene ID" value="TCLT_0000283201"/>
</dbReference>
<organism evidence="3">
    <name type="scientific">Thelazia callipaeda</name>
    <name type="common">Oriental eyeworm</name>
    <name type="synonym">Parasitic nematode</name>
    <dbReference type="NCBI Taxonomy" id="103827"/>
    <lineage>
        <taxon>Eukaryota</taxon>
        <taxon>Metazoa</taxon>
        <taxon>Ecdysozoa</taxon>
        <taxon>Nematoda</taxon>
        <taxon>Chromadorea</taxon>
        <taxon>Rhabditida</taxon>
        <taxon>Spirurina</taxon>
        <taxon>Spiruromorpha</taxon>
        <taxon>Thelazioidea</taxon>
        <taxon>Thelaziidae</taxon>
        <taxon>Thelazia</taxon>
    </lineage>
</organism>
<evidence type="ECO:0000313" key="1">
    <source>
        <dbReference type="EMBL" id="VDM98991.1"/>
    </source>
</evidence>
<name>A0A0N5CRI2_THECL</name>
<evidence type="ECO:0000313" key="2">
    <source>
        <dbReference type="Proteomes" id="UP000276776"/>
    </source>
</evidence>
<gene>
    <name evidence="1" type="ORF">TCLT_LOCUS2833</name>
</gene>
<evidence type="ECO:0000313" key="3">
    <source>
        <dbReference type="WBParaSite" id="TCLT_0000283201-mRNA-1"/>
    </source>
</evidence>
<dbReference type="AlphaFoldDB" id="A0A0N5CRI2"/>
<reference evidence="1 2" key="2">
    <citation type="submission" date="2018-11" db="EMBL/GenBank/DDBJ databases">
        <authorList>
            <consortium name="Pathogen Informatics"/>
        </authorList>
    </citation>
    <scope>NUCLEOTIDE SEQUENCE [LARGE SCALE GENOMIC DNA]</scope>
</reference>
<dbReference type="Proteomes" id="UP000276776">
    <property type="component" value="Unassembled WGS sequence"/>
</dbReference>
<proteinExistence type="predicted"/>
<sequence>MSSVVLMGISTSCEKADRYRHLRTPGMDTSQLYSPQDQKAQTSPMLRRILQRIAVISNDEWCRSKKQKGSHLGIDFKRLKVSFYFV</sequence>
<keyword evidence="2" id="KW-1185">Reference proteome</keyword>
<protein>
    <submittedName>
        <fullName evidence="3">Transposase</fullName>
    </submittedName>
</protein>
<dbReference type="EMBL" id="UYYF01000728">
    <property type="protein sequence ID" value="VDM98991.1"/>
    <property type="molecule type" value="Genomic_DNA"/>
</dbReference>
<reference evidence="3" key="1">
    <citation type="submission" date="2017-02" db="UniProtKB">
        <authorList>
            <consortium name="WormBaseParasite"/>
        </authorList>
    </citation>
    <scope>IDENTIFICATION</scope>
</reference>
<accession>A0A0N5CRI2</accession>